<name>A0A6J6QYU7_9ZZZZ</name>
<evidence type="ECO:0000313" key="1">
    <source>
        <dbReference type="EMBL" id="CAB4716961.1"/>
    </source>
</evidence>
<gene>
    <name evidence="1" type="ORF">UFOPK2659_00402</name>
</gene>
<accession>A0A6J6QYU7</accession>
<sequence>MAHTHVGTNFFGSLNGGLTLWQLPAQGRGLSEIESLGHSWPSHAPIATSNAGYGREGYATVTKPALLDSLT</sequence>
<protein>
    <submittedName>
        <fullName evidence="1">Unannotated protein</fullName>
    </submittedName>
</protein>
<reference evidence="1" key="1">
    <citation type="submission" date="2020-05" db="EMBL/GenBank/DDBJ databases">
        <authorList>
            <person name="Chiriac C."/>
            <person name="Salcher M."/>
            <person name="Ghai R."/>
            <person name="Kavagutti S V."/>
        </authorList>
    </citation>
    <scope>NUCLEOTIDE SEQUENCE</scope>
</reference>
<proteinExistence type="predicted"/>
<dbReference type="EMBL" id="CAEZYJ010000037">
    <property type="protein sequence ID" value="CAB4716961.1"/>
    <property type="molecule type" value="Genomic_DNA"/>
</dbReference>
<organism evidence="1">
    <name type="scientific">freshwater metagenome</name>
    <dbReference type="NCBI Taxonomy" id="449393"/>
    <lineage>
        <taxon>unclassified sequences</taxon>
        <taxon>metagenomes</taxon>
        <taxon>ecological metagenomes</taxon>
    </lineage>
</organism>
<dbReference type="AlphaFoldDB" id="A0A6J6QYU7"/>